<evidence type="ECO:0000256" key="1">
    <source>
        <dbReference type="SAM" id="Coils"/>
    </source>
</evidence>
<organism evidence="2">
    <name type="scientific">Aeromonas caviae</name>
    <name type="common">Aeromonas punctata</name>
    <dbReference type="NCBI Taxonomy" id="648"/>
    <lineage>
        <taxon>Bacteria</taxon>
        <taxon>Pseudomonadati</taxon>
        <taxon>Pseudomonadota</taxon>
        <taxon>Gammaproteobacteria</taxon>
        <taxon>Aeromonadales</taxon>
        <taxon>Aeromonadaceae</taxon>
        <taxon>Aeromonas</taxon>
    </lineage>
</organism>
<gene>
    <name evidence="2" type="ORF">JC965_22695</name>
</gene>
<dbReference type="AlphaFoldDB" id="A0A7T3X209"/>
<feature type="coiled-coil region" evidence="1">
    <location>
        <begin position="77"/>
        <end position="104"/>
    </location>
</feature>
<name>A0A7T3X209_AERCA</name>
<evidence type="ECO:0000313" key="2">
    <source>
        <dbReference type="EMBL" id="QQA60742.1"/>
    </source>
</evidence>
<keyword evidence="1" id="KW-0175">Coiled coil</keyword>
<sequence>MAKHLENKDILAIVNLIRGWPEEKLTWSAICKAAEPLVGKLPTRQSLNAHEAIVTAYQAKKEALKGRGTQKPRPASLNIAAARIANLESEIVELKEENRRYKQQFVIWQYNAYKHGMKEHQLNVSMPKIDRERSDGEKR</sequence>
<reference evidence="2" key="1">
    <citation type="submission" date="2020-12" db="EMBL/GenBank/DDBJ databases">
        <title>GES Beta-lactamases isolated from hospital effluents in Brazil.</title>
        <authorList>
            <person name="Conte D."/>
            <person name="Mesa D."/>
            <person name="Palmeiro J.K."/>
            <person name="Dalla-Costa L.M."/>
        </authorList>
    </citation>
    <scope>NUCLEOTIDE SEQUENCE [LARGE SCALE GENOMIC DNA]</scope>
    <source>
        <strain evidence="2">Aero21</strain>
    </source>
</reference>
<protein>
    <submittedName>
        <fullName evidence="2">Uncharacterized protein</fullName>
    </submittedName>
</protein>
<accession>A0A7T3X209</accession>
<dbReference type="EMBL" id="CP065937">
    <property type="protein sequence ID" value="QQA60742.1"/>
    <property type="molecule type" value="Genomic_DNA"/>
</dbReference>
<proteinExistence type="predicted"/>